<feature type="compositionally biased region" description="Low complexity" evidence="1">
    <location>
        <begin position="473"/>
        <end position="488"/>
    </location>
</feature>
<gene>
    <name evidence="4" type="ORF">ACFPM7_29755</name>
</gene>
<dbReference type="Proteomes" id="UP001596157">
    <property type="component" value="Unassembled WGS sequence"/>
</dbReference>
<feature type="domain" description="PKD" evidence="3">
    <location>
        <begin position="316"/>
        <end position="378"/>
    </location>
</feature>
<comment type="caution">
    <text evidence="4">The sequence shown here is derived from an EMBL/GenBank/DDBJ whole genome shotgun (WGS) entry which is preliminary data.</text>
</comment>
<dbReference type="RefSeq" id="WP_378251171.1">
    <property type="nucleotide sequence ID" value="NZ_JBHSKF010000024.1"/>
</dbReference>
<dbReference type="SUPFAM" id="SSF49299">
    <property type="entry name" value="PKD domain"/>
    <property type="match status" value="1"/>
</dbReference>
<feature type="signal peptide" evidence="2">
    <location>
        <begin position="1"/>
        <end position="29"/>
    </location>
</feature>
<dbReference type="Pfam" id="PF18911">
    <property type="entry name" value="PKD_4"/>
    <property type="match status" value="1"/>
</dbReference>
<dbReference type="PROSITE" id="PS50093">
    <property type="entry name" value="PKD"/>
    <property type="match status" value="1"/>
</dbReference>
<dbReference type="InterPro" id="IPR035986">
    <property type="entry name" value="PKD_dom_sf"/>
</dbReference>
<name>A0ABW0EYP4_9PSEU</name>
<feature type="chain" id="PRO_5046989551" evidence="2">
    <location>
        <begin position="30"/>
        <end position="488"/>
    </location>
</feature>
<keyword evidence="5" id="KW-1185">Reference proteome</keyword>
<sequence>MTTMRPSTRATACLAALAATALLPSVAHAAPPSNDDFDTATEITALPFTTVQDTTEATAAADEPAACWRPSGGASVWYRFTATAHGFLRATFGTSDHASTFVAFTGERDALTAVPGSCGSRYDTAGRKTFAVAAGTTYHLLVSDNAAVGGTLHFGLESVPPAPNDRFADATPITAIPAVVTDGNLARAGAEPGEPVPACAQGATSSIWYRYTPTTTAPVSLWAGAASAAMVVYEGARLDELSEVRCTPPGPAVFTATAGRTYHIQIASDPDQAGVVDLHAALAPALRPTLIGGSERLTVLRDEYFGVYPGDVLNQPVAAGRIDFGDGTAVDLTAQEPGAVHRYAVDGDYRVQFTVTTLDGRTGSGTKAVQVRSHDVTTTALSAPATARLGQTRTISASVTNTRYDETVVVTLYKVVDGNSTEIGRATQWVPARAGRVAQFPFAHTFTDTGPATFRAVAEPQVQGGDDNPADNAAEATTTVRPRAAATS</sequence>
<feature type="region of interest" description="Disordered" evidence="1">
    <location>
        <begin position="460"/>
        <end position="488"/>
    </location>
</feature>
<evidence type="ECO:0000256" key="1">
    <source>
        <dbReference type="SAM" id="MobiDB-lite"/>
    </source>
</evidence>
<dbReference type="InterPro" id="IPR013783">
    <property type="entry name" value="Ig-like_fold"/>
</dbReference>
<keyword evidence="2" id="KW-0732">Signal</keyword>
<dbReference type="EMBL" id="JBHSKF010000024">
    <property type="protein sequence ID" value="MFC5291255.1"/>
    <property type="molecule type" value="Genomic_DNA"/>
</dbReference>
<evidence type="ECO:0000313" key="4">
    <source>
        <dbReference type="EMBL" id="MFC5291255.1"/>
    </source>
</evidence>
<protein>
    <submittedName>
        <fullName evidence="4">PKD domain-containing protein</fullName>
    </submittedName>
</protein>
<accession>A0ABW0EYP4</accession>
<dbReference type="CDD" id="cd00146">
    <property type="entry name" value="PKD"/>
    <property type="match status" value="1"/>
</dbReference>
<evidence type="ECO:0000313" key="5">
    <source>
        <dbReference type="Proteomes" id="UP001596157"/>
    </source>
</evidence>
<organism evidence="4 5">
    <name type="scientific">Actinokineospora guangxiensis</name>
    <dbReference type="NCBI Taxonomy" id="1490288"/>
    <lineage>
        <taxon>Bacteria</taxon>
        <taxon>Bacillati</taxon>
        <taxon>Actinomycetota</taxon>
        <taxon>Actinomycetes</taxon>
        <taxon>Pseudonocardiales</taxon>
        <taxon>Pseudonocardiaceae</taxon>
        <taxon>Actinokineospora</taxon>
    </lineage>
</organism>
<evidence type="ECO:0000256" key="2">
    <source>
        <dbReference type="SAM" id="SignalP"/>
    </source>
</evidence>
<proteinExistence type="predicted"/>
<dbReference type="InterPro" id="IPR000601">
    <property type="entry name" value="PKD_dom"/>
</dbReference>
<dbReference type="Gene3D" id="2.60.40.10">
    <property type="entry name" value="Immunoglobulins"/>
    <property type="match status" value="2"/>
</dbReference>
<reference evidence="5" key="1">
    <citation type="journal article" date="2019" name="Int. J. Syst. Evol. Microbiol.">
        <title>The Global Catalogue of Microorganisms (GCM) 10K type strain sequencing project: providing services to taxonomists for standard genome sequencing and annotation.</title>
        <authorList>
            <consortium name="The Broad Institute Genomics Platform"/>
            <consortium name="The Broad Institute Genome Sequencing Center for Infectious Disease"/>
            <person name="Wu L."/>
            <person name="Ma J."/>
        </authorList>
    </citation>
    <scope>NUCLEOTIDE SEQUENCE [LARGE SCALE GENOMIC DNA]</scope>
    <source>
        <strain evidence="5">CCUG 59778</strain>
    </source>
</reference>
<evidence type="ECO:0000259" key="3">
    <source>
        <dbReference type="PROSITE" id="PS50093"/>
    </source>
</evidence>